<gene>
    <name evidence="2" type="ORF">SD37_03465</name>
</gene>
<keyword evidence="3" id="KW-1185">Reference proteome</keyword>
<feature type="compositionally biased region" description="Basic and acidic residues" evidence="1">
    <location>
        <begin position="1"/>
        <end position="10"/>
    </location>
</feature>
<organism evidence="2 3">
    <name type="scientific">Amycolatopsis orientalis</name>
    <name type="common">Nocardia orientalis</name>
    <dbReference type="NCBI Taxonomy" id="31958"/>
    <lineage>
        <taxon>Bacteria</taxon>
        <taxon>Bacillati</taxon>
        <taxon>Actinomycetota</taxon>
        <taxon>Actinomycetes</taxon>
        <taxon>Pseudonocardiales</taxon>
        <taxon>Pseudonocardiaceae</taxon>
        <taxon>Amycolatopsis</taxon>
    </lineage>
</organism>
<dbReference type="KEGG" id="aori:SD37_03465"/>
<proteinExistence type="predicted"/>
<dbReference type="EMBL" id="CP016174">
    <property type="protein sequence ID" value="ANN14802.1"/>
    <property type="molecule type" value="Genomic_DNA"/>
</dbReference>
<reference evidence="2 3" key="1">
    <citation type="journal article" date="2015" name="Genome Announc.">
        <title>Draft Genome Sequence of Norvancomycin-Producing Strain Amycolatopsis orientalis CPCC200066.</title>
        <authorList>
            <person name="Lei X."/>
            <person name="Yuan F."/>
            <person name="Shi Y."/>
            <person name="Li X."/>
            <person name="Wang L."/>
            <person name="Hong B."/>
        </authorList>
    </citation>
    <scope>NUCLEOTIDE SEQUENCE [LARGE SCALE GENOMIC DNA]</scope>
    <source>
        <strain evidence="2 3">B-37</strain>
    </source>
</reference>
<feature type="region of interest" description="Disordered" evidence="1">
    <location>
        <begin position="1"/>
        <end position="63"/>
    </location>
</feature>
<dbReference type="RefSeq" id="WP_044853801.1">
    <property type="nucleotide sequence ID" value="NZ_CP016174.1"/>
</dbReference>
<dbReference type="Proteomes" id="UP000093695">
    <property type="component" value="Chromosome"/>
</dbReference>
<sequence length="63" mass="6521">MSDQDAREAADGPGPADVPEEAVQLTTPDGGEPRDTEPDEVADYAGTQRSAGPESQAVHIEDA</sequence>
<name>A0A193BRH9_AMYOR</name>
<protein>
    <submittedName>
        <fullName evidence="2">Uncharacterized protein</fullName>
    </submittedName>
</protein>
<dbReference type="AlphaFoldDB" id="A0A193BRH9"/>
<accession>A0A193BRH9</accession>
<evidence type="ECO:0000256" key="1">
    <source>
        <dbReference type="SAM" id="MobiDB-lite"/>
    </source>
</evidence>
<evidence type="ECO:0000313" key="2">
    <source>
        <dbReference type="EMBL" id="ANN14802.1"/>
    </source>
</evidence>
<dbReference type="STRING" id="31958.SD37_03465"/>
<evidence type="ECO:0000313" key="3">
    <source>
        <dbReference type="Proteomes" id="UP000093695"/>
    </source>
</evidence>